<evidence type="ECO:0000313" key="3">
    <source>
        <dbReference type="Proteomes" id="UP000183063"/>
    </source>
</evidence>
<evidence type="ECO:0000313" key="2">
    <source>
        <dbReference type="EMBL" id="SEP19807.1"/>
    </source>
</evidence>
<evidence type="ECO:0000313" key="4">
    <source>
        <dbReference type="Proteomes" id="UP000198939"/>
    </source>
</evidence>
<reference evidence="1" key="3">
    <citation type="submission" date="2016-10" db="EMBL/GenBank/DDBJ databases">
        <authorList>
            <person name="de Groot N.N."/>
        </authorList>
    </citation>
    <scope>NUCLEOTIDE SEQUENCE [LARGE SCALE GENOMIC DNA]</scope>
    <source>
        <strain evidence="1">CCBAU85039</strain>
    </source>
</reference>
<dbReference type="Proteomes" id="UP000198939">
    <property type="component" value="Unassembled WGS sequence"/>
</dbReference>
<organism evidence="1 3">
    <name type="scientific">Rhizobium tibeticum</name>
    <dbReference type="NCBI Taxonomy" id="501024"/>
    <lineage>
        <taxon>Bacteria</taxon>
        <taxon>Pseudomonadati</taxon>
        <taxon>Pseudomonadota</taxon>
        <taxon>Alphaproteobacteria</taxon>
        <taxon>Hyphomicrobiales</taxon>
        <taxon>Rhizobiaceae</taxon>
        <taxon>Rhizobium/Agrobacterium group</taxon>
        <taxon>Rhizobium</taxon>
    </lineage>
</organism>
<reference evidence="2 4" key="2">
    <citation type="submission" date="2016-10" db="EMBL/GenBank/DDBJ databases">
        <authorList>
            <person name="Varghese N."/>
            <person name="Submissions S."/>
        </authorList>
    </citation>
    <scope>NUCLEOTIDE SEQUENCE [LARGE SCALE GENOMIC DNA]</scope>
    <source>
        <strain evidence="2 4">CGMCC 1.7071</strain>
    </source>
</reference>
<dbReference type="EMBL" id="FOCV01000048">
    <property type="protein sequence ID" value="SEP19807.1"/>
    <property type="molecule type" value="Genomic_DNA"/>
</dbReference>
<dbReference type="OrthoDB" id="8396171at2"/>
<evidence type="ECO:0000313" key="1">
    <source>
        <dbReference type="EMBL" id="SEH97641.1"/>
    </source>
</evidence>
<accession>A0A1H8VX50</accession>
<gene>
    <name evidence="1" type="ORF">RTCCBAU85039_3437</name>
    <name evidence="2" type="ORF">SAMN05216228_104830</name>
</gene>
<name>A0A1H8VX50_9HYPH</name>
<sequence>MYNAKRDGYGNGANLAIPSMGEIEGRITVLEVVAMTSLSLLVKAGDKHAAQQALSTIRRAMRLKCEEIKLSPADADSAIAYAQELFDATFENMDRDAGQVIAPGLIKRGGTRRSVPVFHS</sequence>
<dbReference type="Proteomes" id="UP000183063">
    <property type="component" value="Unassembled WGS sequence"/>
</dbReference>
<reference evidence="3" key="1">
    <citation type="submission" date="2016-10" db="EMBL/GenBank/DDBJ databases">
        <authorList>
            <person name="Wibberg D."/>
        </authorList>
    </citation>
    <scope>NUCLEOTIDE SEQUENCE [LARGE SCALE GENOMIC DNA]</scope>
</reference>
<dbReference type="AlphaFoldDB" id="A0A1H8VX50"/>
<keyword evidence="4" id="KW-1185">Reference proteome</keyword>
<proteinExistence type="predicted"/>
<dbReference type="EMBL" id="FNXB01000017">
    <property type="protein sequence ID" value="SEH97641.1"/>
    <property type="molecule type" value="Genomic_DNA"/>
</dbReference>
<dbReference type="RefSeq" id="WP_072377055.1">
    <property type="nucleotide sequence ID" value="NZ_FNXB01000017.1"/>
</dbReference>
<protein>
    <submittedName>
        <fullName evidence="1">Uncharacterized protein</fullName>
    </submittedName>
</protein>